<accession>A0A6A6YBW5</accession>
<dbReference type="OrthoDB" id="10460503at2759"/>
<dbReference type="AlphaFoldDB" id="A0A6A6YBW5"/>
<evidence type="ECO:0000313" key="2">
    <source>
        <dbReference type="EMBL" id="KAF2805585.1"/>
    </source>
</evidence>
<reference evidence="4" key="3">
    <citation type="submission" date="2025-04" db="UniProtKB">
        <authorList>
            <consortium name="RefSeq"/>
        </authorList>
    </citation>
    <scope>IDENTIFICATION</scope>
    <source>
        <strain evidence="4">CBS 304.34</strain>
    </source>
</reference>
<evidence type="ECO:0000313" key="3">
    <source>
        <dbReference type="Proteomes" id="UP000504636"/>
    </source>
</evidence>
<reference evidence="2 4" key="1">
    <citation type="journal article" date="2020" name="Stud. Mycol.">
        <title>101 Dothideomycetes genomes: a test case for predicting lifestyles and emergence of pathogens.</title>
        <authorList>
            <person name="Haridas S."/>
            <person name="Albert R."/>
            <person name="Binder M."/>
            <person name="Bloem J."/>
            <person name="Labutti K."/>
            <person name="Salamov A."/>
            <person name="Andreopoulos B."/>
            <person name="Baker S."/>
            <person name="Barry K."/>
            <person name="Bills G."/>
            <person name="Bluhm B."/>
            <person name="Cannon C."/>
            <person name="Castanera R."/>
            <person name="Culley D."/>
            <person name="Daum C."/>
            <person name="Ezra D."/>
            <person name="Gonzalez J."/>
            <person name="Henrissat B."/>
            <person name="Kuo A."/>
            <person name="Liang C."/>
            <person name="Lipzen A."/>
            <person name="Lutzoni F."/>
            <person name="Magnuson J."/>
            <person name="Mondo S."/>
            <person name="Nolan M."/>
            <person name="Ohm R."/>
            <person name="Pangilinan J."/>
            <person name="Park H.-J."/>
            <person name="Ramirez L."/>
            <person name="Alfaro M."/>
            <person name="Sun H."/>
            <person name="Tritt A."/>
            <person name="Yoshinaga Y."/>
            <person name="Zwiers L.-H."/>
            <person name="Turgeon B."/>
            <person name="Goodwin S."/>
            <person name="Spatafora J."/>
            <person name="Crous P."/>
            <person name="Grigoriev I."/>
        </authorList>
    </citation>
    <scope>NUCLEOTIDE SEQUENCE</scope>
    <source>
        <strain evidence="2 4">CBS 304.34</strain>
    </source>
</reference>
<gene>
    <name evidence="2 4" type="ORF">BDZ99DRAFT_540095</name>
</gene>
<name>A0A6A6YBW5_9PEZI</name>
<dbReference type="Proteomes" id="UP000504636">
    <property type="component" value="Unplaced"/>
</dbReference>
<dbReference type="GeneID" id="54467589"/>
<organism evidence="2">
    <name type="scientific">Mytilinidion resinicola</name>
    <dbReference type="NCBI Taxonomy" id="574789"/>
    <lineage>
        <taxon>Eukaryota</taxon>
        <taxon>Fungi</taxon>
        <taxon>Dikarya</taxon>
        <taxon>Ascomycota</taxon>
        <taxon>Pezizomycotina</taxon>
        <taxon>Dothideomycetes</taxon>
        <taxon>Pleosporomycetidae</taxon>
        <taxon>Mytilinidiales</taxon>
        <taxon>Mytilinidiaceae</taxon>
        <taxon>Mytilinidion</taxon>
    </lineage>
</organism>
<evidence type="ECO:0000313" key="4">
    <source>
        <dbReference type="RefSeq" id="XP_033572549.1"/>
    </source>
</evidence>
<evidence type="ECO:0008006" key="5">
    <source>
        <dbReference type="Google" id="ProtNLM"/>
    </source>
</evidence>
<dbReference type="EMBL" id="MU003709">
    <property type="protein sequence ID" value="KAF2805585.1"/>
    <property type="molecule type" value="Genomic_DNA"/>
</dbReference>
<feature type="region of interest" description="Disordered" evidence="1">
    <location>
        <begin position="43"/>
        <end position="139"/>
    </location>
</feature>
<proteinExistence type="predicted"/>
<keyword evidence="3" id="KW-1185">Reference proteome</keyword>
<dbReference type="RefSeq" id="XP_033572549.1">
    <property type="nucleotide sequence ID" value="XM_033726696.1"/>
</dbReference>
<sequence length="346" mass="39005">MAPARDQRKVLRARLRSLREEYEKARTAMRTIGKEIKEMEAELEKLNIQEPDPAKASTSNSERSLKRGLSAPKKPDPAKPATNNSEHSLKHGRSAPKKLDAAKPPTSNSKRTQHPHSTSTNRPVITGLRRARSASPLREKADKLEELLSKADELEKRRWREEVDDDTLAKLEEARREKYKKRPTLRNLNRPSMFLATPKTPAQVLNNHGVYTYAVPQALQEEEMHGYPTVIYHEDKWMELCCSACGGNAIKPTTRMPVEELDWVKGIVGFHRHLHYGHGIDIHKRQVASACKVREFNAEEVRKMRARALDAPKITQKWCVDGKVPASKGNSGGAGEGLKVGQGEKL</sequence>
<feature type="compositionally biased region" description="Polar residues" evidence="1">
    <location>
        <begin position="105"/>
        <end position="123"/>
    </location>
</feature>
<protein>
    <recommendedName>
        <fullName evidence="5">SAE2-domain-containing protein</fullName>
    </recommendedName>
</protein>
<reference evidence="4" key="2">
    <citation type="submission" date="2020-04" db="EMBL/GenBank/DDBJ databases">
        <authorList>
            <consortium name="NCBI Genome Project"/>
        </authorList>
    </citation>
    <scope>NUCLEOTIDE SEQUENCE</scope>
    <source>
        <strain evidence="4">CBS 304.34</strain>
    </source>
</reference>
<evidence type="ECO:0000256" key="1">
    <source>
        <dbReference type="SAM" id="MobiDB-lite"/>
    </source>
</evidence>